<evidence type="ECO:0000313" key="11">
    <source>
        <dbReference type="Proteomes" id="UP000001064"/>
    </source>
</evidence>
<comment type="similarity">
    <text evidence="2">Belongs to the Tom40 family.</text>
</comment>
<dbReference type="InterPro" id="IPR023614">
    <property type="entry name" value="Porin_dom_sf"/>
</dbReference>
<dbReference type="InterPro" id="IPR037930">
    <property type="entry name" value="Tom40"/>
</dbReference>
<keyword evidence="11" id="KW-1185">Reference proteome</keyword>
<comment type="subcellular location">
    <subcellularLocation>
        <location evidence="1">Mitochondrion outer membrane</location>
        <topology evidence="1">Multi-pass membrane protein</topology>
    </subcellularLocation>
</comment>
<accession>F0ZGG1</accession>
<keyword evidence="6" id="KW-1000">Mitochondrion outer membrane</keyword>
<dbReference type="Gene3D" id="2.40.160.10">
    <property type="entry name" value="Porin"/>
    <property type="match status" value="1"/>
</dbReference>
<dbReference type="GO" id="GO:0005742">
    <property type="term" value="C:mitochondrial outer membrane translocase complex"/>
    <property type="evidence" value="ECO:0000318"/>
    <property type="project" value="GO_Central"/>
</dbReference>
<reference evidence="11" key="1">
    <citation type="journal article" date="2011" name="Genome Biol.">
        <title>Comparative genomics of the social amoebae Dictyostelium discoideum and Dictyostelium purpureum.</title>
        <authorList>
            <consortium name="US DOE Joint Genome Institute (JGI-PGF)"/>
            <person name="Sucgang R."/>
            <person name="Kuo A."/>
            <person name="Tian X."/>
            <person name="Salerno W."/>
            <person name="Parikh A."/>
            <person name="Feasley C.L."/>
            <person name="Dalin E."/>
            <person name="Tu H."/>
            <person name="Huang E."/>
            <person name="Barry K."/>
            <person name="Lindquist E."/>
            <person name="Shapiro H."/>
            <person name="Bruce D."/>
            <person name="Schmutz J."/>
            <person name="Salamov A."/>
            <person name="Fey P."/>
            <person name="Gaudet P."/>
            <person name="Anjard C."/>
            <person name="Babu M.M."/>
            <person name="Basu S."/>
            <person name="Bushmanova Y."/>
            <person name="van der Wel H."/>
            <person name="Katoh-Kurasawa M."/>
            <person name="Dinh C."/>
            <person name="Coutinho P.M."/>
            <person name="Saito T."/>
            <person name="Elias M."/>
            <person name="Schaap P."/>
            <person name="Kay R.R."/>
            <person name="Henrissat B."/>
            <person name="Eichinger L."/>
            <person name="Rivero F."/>
            <person name="Putnam N.H."/>
            <person name="West C.M."/>
            <person name="Loomis W.F."/>
            <person name="Chisholm R.L."/>
            <person name="Shaulsky G."/>
            <person name="Strassmann J.E."/>
            <person name="Queller D.C."/>
            <person name="Kuspa A."/>
            <person name="Grigoriev I.V."/>
        </authorList>
    </citation>
    <scope>NUCLEOTIDE SEQUENCE [LARGE SCALE GENOMIC DNA]</scope>
    <source>
        <strain evidence="11">QSDP1</strain>
    </source>
</reference>
<dbReference type="OMA" id="NSSHIFH"/>
<keyword evidence="7" id="KW-0653">Protein transport</keyword>
<keyword evidence="9" id="KW-0472">Membrane</keyword>
<dbReference type="VEuPathDB" id="AmoebaDB:DICPUDRAFT_150489"/>
<evidence type="ECO:0000256" key="1">
    <source>
        <dbReference type="ARBA" id="ARBA00004374"/>
    </source>
</evidence>
<sequence length="312" mass="35464">MEFAGTADVGAEEVVVESKPNRITTFLYDKIPYLKTLAYPGKADDTINEAKGIVSDETFEGCKIGFAFRPSQSFEMGHQFNVYTMNENSRVPRYAGQVAFQNPGTLLFSKIDSERRLSGRFDQSFYDDTINLSFSNSMDKDLTANICYEVDFKLPFSHFSFKGDNENTRAVSFFTSISKRHALGFENTYIGAHNVSILALHYGVRNQRSNFHISATSNFQVLTSFLYKYNHLHVATDLMLGLTQEGKIGSEFSIGARYFFRNNILKFKVDTSGGIHGSYDQMINNFTKFSLCTSINYFERDYKYGLGFNFSK</sequence>
<evidence type="ECO:0000256" key="6">
    <source>
        <dbReference type="ARBA" id="ARBA00022787"/>
    </source>
</evidence>
<dbReference type="InterPro" id="IPR027246">
    <property type="entry name" value="Porin_Euk/Tom40"/>
</dbReference>
<evidence type="ECO:0000256" key="2">
    <source>
        <dbReference type="ARBA" id="ARBA00010510"/>
    </source>
</evidence>
<dbReference type="RefSeq" id="XP_003286519.1">
    <property type="nucleotide sequence ID" value="XM_003286471.1"/>
</dbReference>
<evidence type="ECO:0000256" key="3">
    <source>
        <dbReference type="ARBA" id="ARBA00022448"/>
    </source>
</evidence>
<keyword evidence="4" id="KW-1134">Transmembrane beta strand</keyword>
<keyword evidence="8" id="KW-0496">Mitochondrion</keyword>
<dbReference type="KEGG" id="dpp:DICPUDRAFT_150489"/>
<keyword evidence="5" id="KW-0812">Transmembrane</keyword>
<evidence type="ECO:0000256" key="9">
    <source>
        <dbReference type="ARBA" id="ARBA00023136"/>
    </source>
</evidence>
<organism evidence="10 11">
    <name type="scientific">Dictyostelium purpureum</name>
    <name type="common">Slime mold</name>
    <dbReference type="NCBI Taxonomy" id="5786"/>
    <lineage>
        <taxon>Eukaryota</taxon>
        <taxon>Amoebozoa</taxon>
        <taxon>Evosea</taxon>
        <taxon>Eumycetozoa</taxon>
        <taxon>Dictyostelia</taxon>
        <taxon>Dictyosteliales</taxon>
        <taxon>Dictyosteliaceae</taxon>
        <taxon>Dictyostelium</taxon>
    </lineage>
</organism>
<dbReference type="InParanoid" id="F0ZGG1"/>
<dbReference type="FunFam" id="2.40.160.10:FF:000047">
    <property type="entry name" value="Translocase of outer mitochondrial membrane"/>
    <property type="match status" value="1"/>
</dbReference>
<dbReference type="Pfam" id="PF01459">
    <property type="entry name" value="Porin_3"/>
    <property type="match status" value="1"/>
</dbReference>
<dbReference type="FunCoup" id="F0ZGG1">
    <property type="interactions" value="22"/>
</dbReference>
<dbReference type="AlphaFoldDB" id="F0ZGG1"/>
<evidence type="ECO:0000256" key="7">
    <source>
        <dbReference type="ARBA" id="ARBA00022927"/>
    </source>
</evidence>
<dbReference type="Proteomes" id="UP000001064">
    <property type="component" value="Unassembled WGS sequence"/>
</dbReference>
<evidence type="ECO:0000256" key="8">
    <source>
        <dbReference type="ARBA" id="ARBA00023128"/>
    </source>
</evidence>
<dbReference type="GeneID" id="10503933"/>
<dbReference type="PANTHER" id="PTHR10802">
    <property type="entry name" value="MITOCHONDRIAL IMPORT RECEPTOR SUBUNIT TOM40"/>
    <property type="match status" value="1"/>
</dbReference>
<gene>
    <name evidence="10" type="ORF">DICPUDRAFT_150489</name>
</gene>
<keyword evidence="3" id="KW-0813">Transport</keyword>
<evidence type="ECO:0000256" key="5">
    <source>
        <dbReference type="ARBA" id="ARBA00022692"/>
    </source>
</evidence>
<name>F0ZGG1_DICPU</name>
<dbReference type="GO" id="GO:0008320">
    <property type="term" value="F:protein transmembrane transporter activity"/>
    <property type="evidence" value="ECO:0000318"/>
    <property type="project" value="GO_Central"/>
</dbReference>
<dbReference type="eggNOG" id="KOG3296">
    <property type="taxonomic scope" value="Eukaryota"/>
</dbReference>
<dbReference type="GO" id="GO:0030150">
    <property type="term" value="P:protein import into mitochondrial matrix"/>
    <property type="evidence" value="ECO:0000318"/>
    <property type="project" value="GO_Central"/>
</dbReference>
<protein>
    <submittedName>
        <fullName evidence="10">Uncharacterized protein</fullName>
    </submittedName>
</protein>
<evidence type="ECO:0000256" key="4">
    <source>
        <dbReference type="ARBA" id="ARBA00022452"/>
    </source>
</evidence>
<evidence type="ECO:0000313" key="10">
    <source>
        <dbReference type="EMBL" id="EGC36951.1"/>
    </source>
</evidence>
<dbReference type="OrthoDB" id="19656at2759"/>
<dbReference type="STRING" id="5786.F0ZGG1"/>
<proteinExistence type="inferred from homology"/>
<dbReference type="EMBL" id="GL871012">
    <property type="protein sequence ID" value="EGC36951.1"/>
    <property type="molecule type" value="Genomic_DNA"/>
</dbReference>